<dbReference type="Pfam" id="PF07978">
    <property type="entry name" value="NIPSNAP"/>
    <property type="match status" value="1"/>
</dbReference>
<dbReference type="EMBL" id="FNDI01000018">
    <property type="protein sequence ID" value="SDI49672.1"/>
    <property type="molecule type" value="Genomic_DNA"/>
</dbReference>
<sequence>MLVEQRTYTLRAGTVPEYMQLYEKEGLQVQRAHLPHLVGYYWSEIGELNQVIHMWAYTDLKQRDECRAALFGDERWRSVVQKLYTFIDRMENKILVPAPFSAGLLEGTK</sequence>
<organism evidence="3 4">
    <name type="scientific">Paraburkholderia steynii</name>
    <dbReference type="NCBI Taxonomy" id="1245441"/>
    <lineage>
        <taxon>Bacteria</taxon>
        <taxon>Pseudomonadati</taxon>
        <taxon>Pseudomonadota</taxon>
        <taxon>Betaproteobacteria</taxon>
        <taxon>Burkholderiales</taxon>
        <taxon>Burkholderiaceae</taxon>
        <taxon>Paraburkholderia</taxon>
    </lineage>
</organism>
<keyword evidence="4" id="KW-1185">Reference proteome</keyword>
<evidence type="ECO:0000313" key="4">
    <source>
        <dbReference type="Proteomes" id="UP000198900"/>
    </source>
</evidence>
<dbReference type="RefSeq" id="WP_091783740.1">
    <property type="nucleotide sequence ID" value="NZ_FNDI01000018.1"/>
</dbReference>
<name>A0A7Z7FKM8_9BURK</name>
<dbReference type="AlphaFoldDB" id="A0A7Z7FKM8"/>
<dbReference type="InterPro" id="IPR012577">
    <property type="entry name" value="NIPSNAP"/>
</dbReference>
<evidence type="ECO:0000259" key="2">
    <source>
        <dbReference type="Pfam" id="PF07978"/>
    </source>
</evidence>
<comment type="similarity">
    <text evidence="1">Belongs to the NipSnap family.</text>
</comment>
<dbReference type="Proteomes" id="UP000198900">
    <property type="component" value="Unassembled WGS sequence"/>
</dbReference>
<comment type="caution">
    <text evidence="3">The sequence shown here is derived from an EMBL/GenBank/DDBJ whole genome shotgun (WGS) entry which is preliminary data.</text>
</comment>
<evidence type="ECO:0000256" key="1">
    <source>
        <dbReference type="ARBA" id="ARBA00005291"/>
    </source>
</evidence>
<evidence type="ECO:0000313" key="3">
    <source>
        <dbReference type="EMBL" id="SDI49672.1"/>
    </source>
</evidence>
<protein>
    <submittedName>
        <fullName evidence="3">NIPSNAP protein</fullName>
    </submittedName>
</protein>
<feature type="domain" description="NIPSNAP" evidence="2">
    <location>
        <begin position="4"/>
        <end position="101"/>
    </location>
</feature>
<proteinExistence type="inferred from homology"/>
<dbReference type="PANTHER" id="PTHR21017:SF17">
    <property type="entry name" value="PROTEIN NIPSNAP"/>
    <property type="match status" value="1"/>
</dbReference>
<accession>A0A7Z7FKM8</accession>
<reference evidence="3" key="1">
    <citation type="submission" date="2016-10" db="EMBL/GenBank/DDBJ databases">
        <authorList>
            <person name="Varghese N."/>
            <person name="Submissions S."/>
        </authorList>
    </citation>
    <scope>NUCLEOTIDE SEQUENCE [LARGE SCALE GENOMIC DNA]</scope>
    <source>
        <strain evidence="3">YR281</strain>
    </source>
</reference>
<dbReference type="InterPro" id="IPR011008">
    <property type="entry name" value="Dimeric_a/b-barrel"/>
</dbReference>
<gene>
    <name evidence="3" type="ORF">SAMN04487926_11816</name>
</gene>
<dbReference type="InterPro" id="IPR051557">
    <property type="entry name" value="NipSnap_domain"/>
</dbReference>
<dbReference type="SUPFAM" id="SSF54909">
    <property type="entry name" value="Dimeric alpha+beta barrel"/>
    <property type="match status" value="1"/>
</dbReference>
<dbReference type="Gene3D" id="3.30.70.100">
    <property type="match status" value="1"/>
</dbReference>
<dbReference type="PANTHER" id="PTHR21017">
    <property type="entry name" value="NIPSNAP-RELATED"/>
    <property type="match status" value="1"/>
</dbReference>